<proteinExistence type="predicted"/>
<gene>
    <name evidence="1" type="ORF">S01H4_55673</name>
</gene>
<sequence length="160" mass="16879">GPTGDDFLVLRGGTVFKGNQVYNHAIATVADDATETATTPVDTWVEVAGTLVQGVTTPTFTFAANAFTYIGPNQIVQTSLKAAVSLTKVLAGSQPYEVGIFVNDLLILNGMKTTVPEAEFVYVAAEVQRLLVTGDVIDMRVRSRSGTDSLTVANAQLIIG</sequence>
<name>X1DSR0_9ZZZZ</name>
<organism evidence="1">
    <name type="scientific">marine sediment metagenome</name>
    <dbReference type="NCBI Taxonomy" id="412755"/>
    <lineage>
        <taxon>unclassified sequences</taxon>
        <taxon>metagenomes</taxon>
        <taxon>ecological metagenomes</taxon>
    </lineage>
</organism>
<accession>X1DSR0</accession>
<dbReference type="EMBL" id="BART01032162">
    <property type="protein sequence ID" value="GAH07984.1"/>
    <property type="molecule type" value="Genomic_DNA"/>
</dbReference>
<comment type="caution">
    <text evidence="1">The sequence shown here is derived from an EMBL/GenBank/DDBJ whole genome shotgun (WGS) entry which is preliminary data.</text>
</comment>
<reference evidence="1" key="1">
    <citation type="journal article" date="2014" name="Front. Microbiol.">
        <title>High frequency of phylogenetically diverse reductive dehalogenase-homologous genes in deep subseafloor sedimentary metagenomes.</title>
        <authorList>
            <person name="Kawai M."/>
            <person name="Futagami T."/>
            <person name="Toyoda A."/>
            <person name="Takaki Y."/>
            <person name="Nishi S."/>
            <person name="Hori S."/>
            <person name="Arai W."/>
            <person name="Tsubouchi T."/>
            <person name="Morono Y."/>
            <person name="Uchiyama I."/>
            <person name="Ito T."/>
            <person name="Fujiyama A."/>
            <person name="Inagaki F."/>
            <person name="Takami H."/>
        </authorList>
    </citation>
    <scope>NUCLEOTIDE SEQUENCE</scope>
    <source>
        <strain evidence="1">Expedition CK06-06</strain>
    </source>
</reference>
<feature type="non-terminal residue" evidence="1">
    <location>
        <position position="1"/>
    </location>
</feature>
<dbReference type="AlphaFoldDB" id="X1DSR0"/>
<protein>
    <submittedName>
        <fullName evidence="1">Uncharacterized protein</fullName>
    </submittedName>
</protein>
<evidence type="ECO:0000313" key="1">
    <source>
        <dbReference type="EMBL" id="GAH07984.1"/>
    </source>
</evidence>